<dbReference type="eggNOG" id="COG2226">
    <property type="taxonomic scope" value="Bacteria"/>
</dbReference>
<dbReference type="InterPro" id="IPR029063">
    <property type="entry name" value="SAM-dependent_MTases_sf"/>
</dbReference>
<dbReference type="GO" id="GO:0008168">
    <property type="term" value="F:methyltransferase activity"/>
    <property type="evidence" value="ECO:0007669"/>
    <property type="project" value="UniProtKB-KW"/>
</dbReference>
<name>A0A0A0JL66_9MICO</name>
<sequence length="212" mass="22738">MRRAYDVVASLYAEHLPDTRAESALDLAVLDAFIAAVLAGPAGHEGQVLDAGCGAGRVSRYVADRGCHVTGVDLSPGMIEMARRDHPDLSFEVASLDALPFDDATFAGVMVWYSAIHTPLSGQAAIFAELARVLRPGGHLVVAFQSGEGVRDAGPSYARFNLEVELERYLYTPDQVVGFVTDAGLTEVARMVRRAQGPDRDDQTVLLAQLPL</sequence>
<feature type="domain" description="Methyltransferase" evidence="1">
    <location>
        <begin position="48"/>
        <end position="138"/>
    </location>
</feature>
<reference evidence="2 3" key="1">
    <citation type="submission" date="2013-08" db="EMBL/GenBank/DDBJ databases">
        <title>The genome sequence of Knoellia subterranea.</title>
        <authorList>
            <person name="Zhu W."/>
            <person name="Wang G."/>
        </authorList>
    </citation>
    <scope>NUCLEOTIDE SEQUENCE [LARGE SCALE GENOMIC DNA]</scope>
    <source>
        <strain evidence="2 3">KCTC 19937</strain>
    </source>
</reference>
<organism evidence="2 3">
    <name type="scientific">Knoellia subterranea KCTC 19937</name>
    <dbReference type="NCBI Taxonomy" id="1385521"/>
    <lineage>
        <taxon>Bacteria</taxon>
        <taxon>Bacillati</taxon>
        <taxon>Actinomycetota</taxon>
        <taxon>Actinomycetes</taxon>
        <taxon>Micrococcales</taxon>
        <taxon>Intrasporangiaceae</taxon>
        <taxon>Knoellia</taxon>
    </lineage>
</organism>
<dbReference type="Gene3D" id="3.40.50.150">
    <property type="entry name" value="Vaccinia Virus protein VP39"/>
    <property type="match status" value="1"/>
</dbReference>
<keyword evidence="3" id="KW-1185">Reference proteome</keyword>
<keyword evidence="2" id="KW-0489">Methyltransferase</keyword>
<dbReference type="SUPFAM" id="SSF53335">
    <property type="entry name" value="S-adenosyl-L-methionine-dependent methyltransferases"/>
    <property type="match status" value="1"/>
</dbReference>
<proteinExistence type="predicted"/>
<dbReference type="GO" id="GO:0032259">
    <property type="term" value="P:methylation"/>
    <property type="evidence" value="ECO:0007669"/>
    <property type="project" value="UniProtKB-KW"/>
</dbReference>
<dbReference type="OrthoDB" id="9805171at2"/>
<gene>
    <name evidence="2" type="ORF">N803_12420</name>
</gene>
<dbReference type="PANTHER" id="PTHR43591">
    <property type="entry name" value="METHYLTRANSFERASE"/>
    <property type="match status" value="1"/>
</dbReference>
<dbReference type="Proteomes" id="UP000030011">
    <property type="component" value="Unassembled WGS sequence"/>
</dbReference>
<dbReference type="CDD" id="cd02440">
    <property type="entry name" value="AdoMet_MTases"/>
    <property type="match status" value="1"/>
</dbReference>
<evidence type="ECO:0000259" key="1">
    <source>
        <dbReference type="Pfam" id="PF13649"/>
    </source>
</evidence>
<dbReference type="Pfam" id="PF13649">
    <property type="entry name" value="Methyltransf_25"/>
    <property type="match status" value="1"/>
</dbReference>
<accession>A0A0A0JL66</accession>
<comment type="caution">
    <text evidence="2">The sequence shown here is derived from an EMBL/GenBank/DDBJ whole genome shotgun (WGS) entry which is preliminary data.</text>
</comment>
<keyword evidence="2" id="KW-0808">Transferase</keyword>
<dbReference type="EMBL" id="AVPK01000004">
    <property type="protein sequence ID" value="KGN37858.1"/>
    <property type="molecule type" value="Genomic_DNA"/>
</dbReference>
<evidence type="ECO:0000313" key="3">
    <source>
        <dbReference type="Proteomes" id="UP000030011"/>
    </source>
</evidence>
<dbReference type="InterPro" id="IPR041698">
    <property type="entry name" value="Methyltransf_25"/>
</dbReference>
<evidence type="ECO:0000313" key="2">
    <source>
        <dbReference type="EMBL" id="KGN37858.1"/>
    </source>
</evidence>
<dbReference type="AlphaFoldDB" id="A0A0A0JL66"/>
<protein>
    <submittedName>
        <fullName evidence="2">Methyltransferase</fullName>
    </submittedName>
</protein>
<dbReference type="STRING" id="1385521.N803_12420"/>